<reference evidence="1 2" key="1">
    <citation type="submission" date="2014-06" db="EMBL/GenBank/DDBJ databases">
        <title>Evolutionary Origins and Diversification of the Mycorrhizal Mutualists.</title>
        <authorList>
            <consortium name="DOE Joint Genome Institute"/>
            <consortium name="Mycorrhizal Genomics Consortium"/>
            <person name="Kohler A."/>
            <person name="Kuo A."/>
            <person name="Nagy L.G."/>
            <person name="Floudas D."/>
            <person name="Copeland A."/>
            <person name="Barry K.W."/>
            <person name="Cichocki N."/>
            <person name="Veneault-Fourrey C."/>
            <person name="LaButti K."/>
            <person name="Lindquist E.A."/>
            <person name="Lipzen A."/>
            <person name="Lundell T."/>
            <person name="Morin E."/>
            <person name="Murat C."/>
            <person name="Riley R."/>
            <person name="Ohm R."/>
            <person name="Sun H."/>
            <person name="Tunlid A."/>
            <person name="Henrissat B."/>
            <person name="Grigoriev I.V."/>
            <person name="Hibbett D.S."/>
            <person name="Martin F."/>
        </authorList>
    </citation>
    <scope>NUCLEOTIDE SEQUENCE [LARGE SCALE GENOMIC DNA]</scope>
    <source>
        <strain evidence="1 2">SS14</strain>
    </source>
</reference>
<accession>A0A0C9VY59</accession>
<dbReference type="OrthoDB" id="5987198at2759"/>
<sequence>MTTQDHFNQFEEEDIEGGYFINLTSNEWFCLSTKHSCCPAGTNSVQDFFQAGLLPGLERRKMFLTARMVLLFEVGAKAQYYSRTARPSKYYLIDFGLSRHCDLAKEAPFKLKVPIIGADHTTPEFQGDGARTRSNPYPTDVYYLGNWVKKDFMSVYINFDFMSDLVKDMTREDPSERPKMDEVMIRLDAILRSLGPIKLRSRLLRIESSTIVRIFKVISHTFREVGYTASLY</sequence>
<proteinExistence type="predicted"/>
<dbReference type="HOGENOM" id="CLU_1195536_0_0_1"/>
<keyword evidence="2" id="KW-1185">Reference proteome</keyword>
<dbReference type="InterPro" id="IPR011009">
    <property type="entry name" value="Kinase-like_dom_sf"/>
</dbReference>
<name>A0A0C9VY59_SPHS4</name>
<evidence type="ECO:0000313" key="1">
    <source>
        <dbReference type="EMBL" id="KIJ43900.1"/>
    </source>
</evidence>
<organism evidence="1 2">
    <name type="scientific">Sphaerobolus stellatus (strain SS14)</name>
    <dbReference type="NCBI Taxonomy" id="990650"/>
    <lineage>
        <taxon>Eukaryota</taxon>
        <taxon>Fungi</taxon>
        <taxon>Dikarya</taxon>
        <taxon>Basidiomycota</taxon>
        <taxon>Agaricomycotina</taxon>
        <taxon>Agaricomycetes</taxon>
        <taxon>Phallomycetidae</taxon>
        <taxon>Geastrales</taxon>
        <taxon>Sphaerobolaceae</taxon>
        <taxon>Sphaerobolus</taxon>
    </lineage>
</organism>
<dbReference type="Proteomes" id="UP000054279">
    <property type="component" value="Unassembled WGS sequence"/>
</dbReference>
<evidence type="ECO:0008006" key="3">
    <source>
        <dbReference type="Google" id="ProtNLM"/>
    </source>
</evidence>
<protein>
    <recommendedName>
        <fullName evidence="3">Protein kinase domain-containing protein</fullName>
    </recommendedName>
</protein>
<evidence type="ECO:0000313" key="2">
    <source>
        <dbReference type="Proteomes" id="UP000054279"/>
    </source>
</evidence>
<dbReference type="EMBL" id="KN837120">
    <property type="protein sequence ID" value="KIJ43900.1"/>
    <property type="molecule type" value="Genomic_DNA"/>
</dbReference>
<dbReference type="SUPFAM" id="SSF56112">
    <property type="entry name" value="Protein kinase-like (PK-like)"/>
    <property type="match status" value="1"/>
</dbReference>
<gene>
    <name evidence="1" type="ORF">M422DRAFT_779697</name>
</gene>
<dbReference type="AlphaFoldDB" id="A0A0C9VY59"/>